<sequence length="201" mass="22768">MLTHASKQNVRMVVVNLRDYPGSTPYSQEELGVIVSHDAQRQSDFMQARGLEIATFIEWLIRKEDLAKISEDAAQEISGESCSYPVGCPLPTLEEFYCPFQDPANSPMEIVEGIPLWVSAYYKHDTSVLESFEDFSLSQLASGLSSQALAEPRPSVQSFSPEEYDTNLDRQRTAHSYAPFLFMERSTFYTNARRALHEKLV</sequence>
<evidence type="ECO:0000313" key="1">
    <source>
        <dbReference type="EMBL" id="EMD32121.1"/>
    </source>
</evidence>
<reference evidence="1 2" key="1">
    <citation type="journal article" date="2012" name="Proc. Natl. Acad. Sci. U.S.A.">
        <title>Comparative genomics of Ceriporiopsis subvermispora and Phanerochaete chrysosporium provide insight into selective ligninolysis.</title>
        <authorList>
            <person name="Fernandez-Fueyo E."/>
            <person name="Ruiz-Duenas F.J."/>
            <person name="Ferreira P."/>
            <person name="Floudas D."/>
            <person name="Hibbett D.S."/>
            <person name="Canessa P."/>
            <person name="Larrondo L.F."/>
            <person name="James T.Y."/>
            <person name="Seelenfreund D."/>
            <person name="Lobos S."/>
            <person name="Polanco R."/>
            <person name="Tello M."/>
            <person name="Honda Y."/>
            <person name="Watanabe T."/>
            <person name="Watanabe T."/>
            <person name="Ryu J.S."/>
            <person name="Kubicek C.P."/>
            <person name="Schmoll M."/>
            <person name="Gaskell J."/>
            <person name="Hammel K.E."/>
            <person name="St John F.J."/>
            <person name="Vanden Wymelenberg A."/>
            <person name="Sabat G."/>
            <person name="Splinter BonDurant S."/>
            <person name="Syed K."/>
            <person name="Yadav J.S."/>
            <person name="Doddapaneni H."/>
            <person name="Subramanian V."/>
            <person name="Lavin J.L."/>
            <person name="Oguiza J.A."/>
            <person name="Perez G."/>
            <person name="Pisabarro A.G."/>
            <person name="Ramirez L."/>
            <person name="Santoyo F."/>
            <person name="Master E."/>
            <person name="Coutinho P.M."/>
            <person name="Henrissat B."/>
            <person name="Lombard V."/>
            <person name="Magnuson J.K."/>
            <person name="Kuees U."/>
            <person name="Hori C."/>
            <person name="Igarashi K."/>
            <person name="Samejima M."/>
            <person name="Held B.W."/>
            <person name="Barry K.W."/>
            <person name="LaButti K.M."/>
            <person name="Lapidus A."/>
            <person name="Lindquist E.A."/>
            <person name="Lucas S.M."/>
            <person name="Riley R."/>
            <person name="Salamov A.A."/>
            <person name="Hoffmeister D."/>
            <person name="Schwenk D."/>
            <person name="Hadar Y."/>
            <person name="Yarden O."/>
            <person name="de Vries R.P."/>
            <person name="Wiebenga A."/>
            <person name="Stenlid J."/>
            <person name="Eastwood D."/>
            <person name="Grigoriev I.V."/>
            <person name="Berka R.M."/>
            <person name="Blanchette R.A."/>
            <person name="Kersten P."/>
            <person name="Martinez A.T."/>
            <person name="Vicuna R."/>
            <person name="Cullen D."/>
        </authorList>
    </citation>
    <scope>NUCLEOTIDE SEQUENCE [LARGE SCALE GENOMIC DNA]</scope>
    <source>
        <strain evidence="1 2">B</strain>
    </source>
</reference>
<dbReference type="OrthoDB" id="5311491at2759"/>
<name>M2QZU0_CERS8</name>
<keyword evidence="2" id="KW-1185">Reference proteome</keyword>
<accession>M2QZU0</accession>
<organism evidence="1 2">
    <name type="scientific">Ceriporiopsis subvermispora (strain B)</name>
    <name type="common">White-rot fungus</name>
    <name type="synonym">Gelatoporia subvermispora</name>
    <dbReference type="NCBI Taxonomy" id="914234"/>
    <lineage>
        <taxon>Eukaryota</taxon>
        <taxon>Fungi</taxon>
        <taxon>Dikarya</taxon>
        <taxon>Basidiomycota</taxon>
        <taxon>Agaricomycotina</taxon>
        <taxon>Agaricomycetes</taxon>
        <taxon>Polyporales</taxon>
        <taxon>Gelatoporiaceae</taxon>
        <taxon>Gelatoporia</taxon>
    </lineage>
</organism>
<gene>
    <name evidence="1" type="ORF">CERSUDRAFT_99804</name>
</gene>
<protein>
    <submittedName>
        <fullName evidence="1">Uncharacterized protein</fullName>
    </submittedName>
</protein>
<dbReference type="AlphaFoldDB" id="M2QZU0"/>
<proteinExistence type="predicted"/>
<evidence type="ECO:0000313" key="2">
    <source>
        <dbReference type="Proteomes" id="UP000016930"/>
    </source>
</evidence>
<dbReference type="HOGENOM" id="CLU_1360261_0_0_1"/>
<dbReference type="Proteomes" id="UP000016930">
    <property type="component" value="Unassembled WGS sequence"/>
</dbReference>
<dbReference type="EMBL" id="KB445813">
    <property type="protein sequence ID" value="EMD32121.1"/>
    <property type="molecule type" value="Genomic_DNA"/>
</dbReference>